<dbReference type="Proteomes" id="UP001064489">
    <property type="component" value="Chromosome 6"/>
</dbReference>
<keyword evidence="3" id="KW-1185">Reference proteome</keyword>
<evidence type="ECO:0000313" key="2">
    <source>
        <dbReference type="EMBL" id="KAI9191003.1"/>
    </source>
</evidence>
<dbReference type="EMBL" id="JAJSOW010000004">
    <property type="protein sequence ID" value="KAI9191003.1"/>
    <property type="molecule type" value="Genomic_DNA"/>
</dbReference>
<proteinExistence type="predicted"/>
<dbReference type="AlphaFoldDB" id="A0AAD5J8G8"/>
<gene>
    <name evidence="2" type="ORF">LWI28_002025</name>
</gene>
<keyword evidence="1" id="KW-0812">Transmembrane</keyword>
<comment type="caution">
    <text evidence="2">The sequence shown here is derived from an EMBL/GenBank/DDBJ whole genome shotgun (WGS) entry which is preliminary data.</text>
</comment>
<protein>
    <submittedName>
        <fullName evidence="2">Uncharacterized protein</fullName>
    </submittedName>
</protein>
<reference evidence="2" key="1">
    <citation type="journal article" date="2022" name="Plant J.">
        <title>Strategies of tolerance reflected in two North American maple genomes.</title>
        <authorList>
            <person name="McEvoy S.L."/>
            <person name="Sezen U.U."/>
            <person name="Trouern-Trend A."/>
            <person name="McMahon S.M."/>
            <person name="Schaberg P.G."/>
            <person name="Yang J."/>
            <person name="Wegrzyn J.L."/>
            <person name="Swenson N.G."/>
        </authorList>
    </citation>
    <scope>NUCLEOTIDE SEQUENCE</scope>
    <source>
        <strain evidence="2">91603</strain>
    </source>
</reference>
<accession>A0AAD5J8G8</accession>
<keyword evidence="1" id="KW-0472">Membrane</keyword>
<sequence>MVRAGDIIDETDMVIFQVSCLMELANFTYPPIDELIAKFGGTLSAAVSLVSMFLPPRLLRFLILVPWTFLPIIIAYQIHYVLIHHACHRLQQKIKNIVSKFSDVCSTGFGFNASSSNEQP</sequence>
<name>A0AAD5J8G8_ACENE</name>
<organism evidence="2 3">
    <name type="scientific">Acer negundo</name>
    <name type="common">Box elder</name>
    <dbReference type="NCBI Taxonomy" id="4023"/>
    <lineage>
        <taxon>Eukaryota</taxon>
        <taxon>Viridiplantae</taxon>
        <taxon>Streptophyta</taxon>
        <taxon>Embryophyta</taxon>
        <taxon>Tracheophyta</taxon>
        <taxon>Spermatophyta</taxon>
        <taxon>Magnoliopsida</taxon>
        <taxon>eudicotyledons</taxon>
        <taxon>Gunneridae</taxon>
        <taxon>Pentapetalae</taxon>
        <taxon>rosids</taxon>
        <taxon>malvids</taxon>
        <taxon>Sapindales</taxon>
        <taxon>Sapindaceae</taxon>
        <taxon>Hippocastanoideae</taxon>
        <taxon>Acereae</taxon>
        <taxon>Acer</taxon>
    </lineage>
</organism>
<reference evidence="2" key="2">
    <citation type="submission" date="2023-02" db="EMBL/GenBank/DDBJ databases">
        <authorList>
            <person name="Swenson N.G."/>
            <person name="Wegrzyn J.L."/>
            <person name="Mcevoy S.L."/>
        </authorList>
    </citation>
    <scope>NUCLEOTIDE SEQUENCE</scope>
    <source>
        <strain evidence="2">91603</strain>
        <tissue evidence="2">Leaf</tissue>
    </source>
</reference>
<keyword evidence="1" id="KW-1133">Transmembrane helix</keyword>
<feature type="transmembrane region" description="Helical" evidence="1">
    <location>
        <begin position="61"/>
        <end position="83"/>
    </location>
</feature>
<evidence type="ECO:0000256" key="1">
    <source>
        <dbReference type="SAM" id="Phobius"/>
    </source>
</evidence>
<evidence type="ECO:0000313" key="3">
    <source>
        <dbReference type="Proteomes" id="UP001064489"/>
    </source>
</evidence>